<organism evidence="1">
    <name type="scientific">Siphoviridae sp. ctrgt10</name>
    <dbReference type="NCBI Taxonomy" id="2826479"/>
    <lineage>
        <taxon>Viruses</taxon>
        <taxon>Duplodnaviria</taxon>
        <taxon>Heunggongvirae</taxon>
        <taxon>Uroviricota</taxon>
        <taxon>Caudoviricetes</taxon>
    </lineage>
</organism>
<name>A0A8S5M767_9CAUD</name>
<proteinExistence type="predicted"/>
<sequence>MSEDKKDIVVTATDKLDNDASEIVEKLVETKDPQEIQDLTALFNITNTKKNAIRIMRLGELWDAASSELLKRVAEHPDMHCNDDLVKYLSLAESGMDKAAKTLGNVDVTPIIQINQQTNTVNINSNGDLDRDDKLKVMNVVRAILKKANIEGTTTPVDAVVVDSSQHDEGAVDDTNNDN</sequence>
<accession>A0A8S5M767</accession>
<dbReference type="EMBL" id="BK014839">
    <property type="protein sequence ID" value="DAD78149.1"/>
    <property type="molecule type" value="Genomic_DNA"/>
</dbReference>
<protein>
    <submittedName>
        <fullName evidence="1">Uncharacterized protein</fullName>
    </submittedName>
</protein>
<evidence type="ECO:0000313" key="1">
    <source>
        <dbReference type="EMBL" id="DAD78149.1"/>
    </source>
</evidence>
<reference evidence="1" key="1">
    <citation type="journal article" date="2021" name="Proc. Natl. Acad. Sci. U.S.A.">
        <title>A Catalog of Tens of Thousands of Viruses from Human Metagenomes Reveals Hidden Associations with Chronic Diseases.</title>
        <authorList>
            <person name="Tisza M.J."/>
            <person name="Buck C.B."/>
        </authorList>
    </citation>
    <scope>NUCLEOTIDE SEQUENCE</scope>
    <source>
        <strain evidence="1">Ctrgt10</strain>
    </source>
</reference>